<protein>
    <submittedName>
        <fullName evidence="2">Uncharacterized protein LOC111387790</fullName>
    </submittedName>
</protein>
<dbReference type="Proteomes" id="UP000594638">
    <property type="component" value="Unassembled WGS sequence"/>
</dbReference>
<evidence type="ECO:0000256" key="1">
    <source>
        <dbReference type="SAM" id="Phobius"/>
    </source>
</evidence>
<gene>
    <name evidence="2" type="ORF">OLEA9_A035455</name>
</gene>
<feature type="transmembrane region" description="Helical" evidence="1">
    <location>
        <begin position="246"/>
        <end position="270"/>
    </location>
</feature>
<sequence length="294" mass="32677">MDSNSEKCQQNGYKLLHKGGATVRGLLHILSTTLLSLLIPLSFLLLARLTTARYLLSVFDNFPTQNPNSPLSLLFLYAKPTVIYLLVPIASVSALINGLIGKFKLLSGSPPPAATVGFRLCLYGAWIFLCVLQICVALGIEGSIAAGFDGSEFGQEKSLLCRIVFFFGLHETTAFGAAVVVKPVVDDTIFGFTREEGWAEKVATAVSFGGLWWWKLRYEVEALAVVPEMKRELMMKIGVEDFIGWWLYYLTVTIGMVRVVKGVIWVVMILTCRRRWRRVKGNDGGDLWSNEDNV</sequence>
<dbReference type="Gramene" id="OE9A035455T1">
    <property type="protein sequence ID" value="OE9A035455C1"/>
    <property type="gene ID" value="OE9A035455"/>
</dbReference>
<dbReference type="OrthoDB" id="1913803at2759"/>
<dbReference type="PANTHER" id="PTHR37172">
    <property type="entry name" value="TRANSMEMBRANE PROTEIN"/>
    <property type="match status" value="1"/>
</dbReference>
<feature type="transmembrane region" description="Helical" evidence="1">
    <location>
        <begin position="25"/>
        <end position="47"/>
    </location>
</feature>
<proteinExistence type="predicted"/>
<dbReference type="PANTHER" id="PTHR37172:SF3">
    <property type="entry name" value="TRANSMEMBRANE PROTEIN"/>
    <property type="match status" value="1"/>
</dbReference>
<keyword evidence="1" id="KW-0812">Transmembrane</keyword>
<dbReference type="EMBL" id="CACTIH010003819">
    <property type="protein sequence ID" value="CAA2985675.1"/>
    <property type="molecule type" value="Genomic_DNA"/>
</dbReference>
<feature type="transmembrane region" description="Helical" evidence="1">
    <location>
        <begin position="123"/>
        <end position="147"/>
    </location>
</feature>
<name>A0A8S0S282_OLEEU</name>
<organism evidence="2 3">
    <name type="scientific">Olea europaea subsp. europaea</name>
    <dbReference type="NCBI Taxonomy" id="158383"/>
    <lineage>
        <taxon>Eukaryota</taxon>
        <taxon>Viridiplantae</taxon>
        <taxon>Streptophyta</taxon>
        <taxon>Embryophyta</taxon>
        <taxon>Tracheophyta</taxon>
        <taxon>Spermatophyta</taxon>
        <taxon>Magnoliopsida</taxon>
        <taxon>eudicotyledons</taxon>
        <taxon>Gunneridae</taxon>
        <taxon>Pentapetalae</taxon>
        <taxon>asterids</taxon>
        <taxon>lamiids</taxon>
        <taxon>Lamiales</taxon>
        <taxon>Oleaceae</taxon>
        <taxon>Oleeae</taxon>
        <taxon>Olea</taxon>
    </lineage>
</organism>
<keyword evidence="1" id="KW-0472">Membrane</keyword>
<dbReference type="AlphaFoldDB" id="A0A8S0S282"/>
<evidence type="ECO:0000313" key="3">
    <source>
        <dbReference type="Proteomes" id="UP000594638"/>
    </source>
</evidence>
<keyword evidence="3" id="KW-1185">Reference proteome</keyword>
<feature type="transmembrane region" description="Helical" evidence="1">
    <location>
        <begin position="159"/>
        <end position="181"/>
    </location>
</feature>
<comment type="caution">
    <text evidence="2">The sequence shown here is derived from an EMBL/GenBank/DDBJ whole genome shotgun (WGS) entry which is preliminary data.</text>
</comment>
<evidence type="ECO:0000313" key="2">
    <source>
        <dbReference type="EMBL" id="CAA2985675.1"/>
    </source>
</evidence>
<accession>A0A8S0S282</accession>
<keyword evidence="1" id="KW-1133">Transmembrane helix</keyword>
<reference evidence="2 3" key="1">
    <citation type="submission" date="2019-12" db="EMBL/GenBank/DDBJ databases">
        <authorList>
            <person name="Alioto T."/>
            <person name="Alioto T."/>
            <person name="Gomez Garrido J."/>
        </authorList>
    </citation>
    <scope>NUCLEOTIDE SEQUENCE [LARGE SCALE GENOMIC DNA]</scope>
</reference>
<feature type="transmembrane region" description="Helical" evidence="1">
    <location>
        <begin position="82"/>
        <end position="103"/>
    </location>
</feature>